<sequence length="372" mass="41374">MPPPKAVTTGSATFSPDSFFAAWPEDRRKDPVPDNDLRTAIIQAFGLKSEDSYVYHAIASVTLQQVQNAVADGGKRGLHAWYRDDEGESNSGLLVVTQLEPPPQADITAYTSIFNPATASNKAFANFASNAKKQSLRASIASHLSALRLLPSTISIPRNKTHINPYLDFWQWSCHNLEWCGPNEATAAVKNSHHILPIFMHHFGCVCPSYESIEIIKTVSRKRSIIDMGSGNGYWTYMLRRAGLTVAAVDNMQSLWRTMWIDDTIVEDGIKYLKRKNSGKDDVLLLVYPIVSLDFTRQILAGYAGDVICIAGTQNANGYTAFKDITVGEYFEKEMKEFRKTVQVPLPSFAGKDEALYVFERQAESSIDESTS</sequence>
<dbReference type="Proteomes" id="UP001221413">
    <property type="component" value="Unassembled WGS sequence"/>
</dbReference>
<keyword evidence="2" id="KW-1185">Reference proteome</keyword>
<accession>A0AAD6NLF5</accession>
<organism evidence="1 2">
    <name type="scientific">Drechslerella dactyloides</name>
    <name type="common">Nematode-trapping fungus</name>
    <name type="synonym">Arthrobotrys dactyloides</name>
    <dbReference type="NCBI Taxonomy" id="74499"/>
    <lineage>
        <taxon>Eukaryota</taxon>
        <taxon>Fungi</taxon>
        <taxon>Dikarya</taxon>
        <taxon>Ascomycota</taxon>
        <taxon>Pezizomycotina</taxon>
        <taxon>Orbiliomycetes</taxon>
        <taxon>Orbiliales</taxon>
        <taxon>Orbiliaceae</taxon>
        <taxon>Drechslerella</taxon>
    </lineage>
</organism>
<proteinExistence type="predicted"/>
<comment type="caution">
    <text evidence="1">The sequence shown here is derived from an EMBL/GenBank/DDBJ whole genome shotgun (WGS) entry which is preliminary data.</text>
</comment>
<dbReference type="EMBL" id="JAQGDS010000003">
    <property type="protein sequence ID" value="KAJ6262492.1"/>
    <property type="molecule type" value="Genomic_DNA"/>
</dbReference>
<name>A0AAD6NLF5_DREDA</name>
<gene>
    <name evidence="1" type="ORF">Dda_3302</name>
</gene>
<dbReference type="PANTHER" id="PTHR39290">
    <property type="entry name" value="C3H1-TYPE DOMAIN-CONTAINING PROTEIN-RELATED"/>
    <property type="match status" value="1"/>
</dbReference>
<reference evidence="1" key="1">
    <citation type="submission" date="2023-01" db="EMBL/GenBank/DDBJ databases">
        <title>The chitinases involved in constricting ring structure development in the nematode-trapping fungus Drechslerella dactyloides.</title>
        <authorList>
            <person name="Wang R."/>
            <person name="Zhang L."/>
            <person name="Tang P."/>
            <person name="Li S."/>
            <person name="Liang L."/>
        </authorList>
    </citation>
    <scope>NUCLEOTIDE SEQUENCE</scope>
    <source>
        <strain evidence="1">YMF1.00031</strain>
    </source>
</reference>
<dbReference type="SUPFAM" id="SSF53335">
    <property type="entry name" value="S-adenosyl-L-methionine-dependent methyltransferases"/>
    <property type="match status" value="1"/>
</dbReference>
<dbReference type="AlphaFoldDB" id="A0AAD6NLF5"/>
<dbReference type="InterPro" id="IPR029063">
    <property type="entry name" value="SAM-dependent_MTases_sf"/>
</dbReference>
<evidence type="ECO:0000313" key="2">
    <source>
        <dbReference type="Proteomes" id="UP001221413"/>
    </source>
</evidence>
<protein>
    <submittedName>
        <fullName evidence="1">Uncharacterized protein</fullName>
    </submittedName>
</protein>
<evidence type="ECO:0000313" key="1">
    <source>
        <dbReference type="EMBL" id="KAJ6262492.1"/>
    </source>
</evidence>
<dbReference type="PANTHER" id="PTHR39290:SF6">
    <property type="entry name" value="S-ADENOSYL-L-METHIONINE-DEPENDENT METHYLTRANSFERASES SUPERFAMILY PROTEIN"/>
    <property type="match status" value="1"/>
</dbReference>